<dbReference type="EMBL" id="BARU01019145">
    <property type="protein sequence ID" value="GAH49369.1"/>
    <property type="molecule type" value="Genomic_DNA"/>
</dbReference>
<protein>
    <submittedName>
        <fullName evidence="2">Uncharacterized protein</fullName>
    </submittedName>
</protein>
<reference evidence="2" key="1">
    <citation type="journal article" date="2014" name="Front. Microbiol.">
        <title>High frequency of phylogenetically diverse reductive dehalogenase-homologous genes in deep subseafloor sedimentary metagenomes.</title>
        <authorList>
            <person name="Kawai M."/>
            <person name="Futagami T."/>
            <person name="Toyoda A."/>
            <person name="Takaki Y."/>
            <person name="Nishi S."/>
            <person name="Hori S."/>
            <person name="Arai W."/>
            <person name="Tsubouchi T."/>
            <person name="Morono Y."/>
            <person name="Uchiyama I."/>
            <person name="Ito T."/>
            <person name="Fujiyama A."/>
            <person name="Inagaki F."/>
            <person name="Takami H."/>
        </authorList>
    </citation>
    <scope>NUCLEOTIDE SEQUENCE</scope>
    <source>
        <strain evidence="2">Expedition CK06-06</strain>
    </source>
</reference>
<dbReference type="AlphaFoldDB" id="X1H685"/>
<evidence type="ECO:0000313" key="2">
    <source>
        <dbReference type="EMBL" id="GAH49369.1"/>
    </source>
</evidence>
<sequence>MDLAAIAETTVEMWVLVNTKLIARQQDNLDPEIQATILSESMKLYMTHIINEKRTESTTPGSTSSGPKATEKQIAFIKDLGGTPTEGMTSFQASKLIEELKGR</sequence>
<feature type="compositionally biased region" description="Low complexity" evidence="1">
    <location>
        <begin position="57"/>
        <end position="67"/>
    </location>
</feature>
<feature type="region of interest" description="Disordered" evidence="1">
    <location>
        <begin position="51"/>
        <end position="71"/>
    </location>
</feature>
<evidence type="ECO:0000256" key="1">
    <source>
        <dbReference type="SAM" id="MobiDB-lite"/>
    </source>
</evidence>
<organism evidence="2">
    <name type="scientific">marine sediment metagenome</name>
    <dbReference type="NCBI Taxonomy" id="412755"/>
    <lineage>
        <taxon>unclassified sequences</taxon>
        <taxon>metagenomes</taxon>
        <taxon>ecological metagenomes</taxon>
    </lineage>
</organism>
<name>X1H685_9ZZZZ</name>
<accession>X1H685</accession>
<comment type="caution">
    <text evidence="2">The sequence shown here is derived from an EMBL/GenBank/DDBJ whole genome shotgun (WGS) entry which is preliminary data.</text>
</comment>
<gene>
    <name evidence="2" type="ORF">S03H2_31563</name>
</gene>
<proteinExistence type="predicted"/>